<sequence length="405" mass="46468">MIQKRPRTRTCRKKNENSTTTVLEELASEAVSSSQRKRKNEVDDDGERAEDVEKEEGNKKEVEEDKGKQKEVEEEEVKNKQVVEEEEEQINEVDEDKGKQKGVEEEEQEKNEVEDDGIKTISAHTFPMHLYPNATGDTIMSCFSHFLDLPENNNARFQMTMNPENNDEVLINYCGMPLFFARREFAIVSGLKCHPPSEPVLEFTVKKEPWRRKKGGKEETRQSTEKQDLMSLVGTSFKNSDLIFLLNVEDIPRKHKESLCDIEAFNNYPWGHESFELTVKYLLKPLGPKTNNLFGFPCAFMAWAFETIPHLTYQVVHPWLVPKEKELQMSYLITLGLVETLFDPVVDRVKMELSRERTIKRDRVINELVVFDGVDGRGIDAGTGACAGQDQGATSCRRCSSFLCE</sequence>
<accession>A0ABQ7UFC7</accession>
<feature type="compositionally biased region" description="Basic and acidic residues" evidence="1">
    <location>
        <begin position="49"/>
        <end position="83"/>
    </location>
</feature>
<proteinExistence type="predicted"/>
<comment type="caution">
    <text evidence="3">The sequence shown here is derived from an EMBL/GenBank/DDBJ whole genome shotgun (WGS) entry which is preliminary data.</text>
</comment>
<feature type="compositionally biased region" description="Low complexity" evidence="1">
    <location>
        <begin position="22"/>
        <end position="34"/>
    </location>
</feature>
<dbReference type="PANTHER" id="PTHR48449">
    <property type="entry name" value="DUF1985 DOMAIN-CONTAINING PROTEIN"/>
    <property type="match status" value="1"/>
</dbReference>
<evidence type="ECO:0000259" key="2">
    <source>
        <dbReference type="Pfam" id="PF09331"/>
    </source>
</evidence>
<feature type="compositionally biased region" description="Basic residues" evidence="1">
    <location>
        <begin position="1"/>
        <end position="12"/>
    </location>
</feature>
<dbReference type="Pfam" id="PF09331">
    <property type="entry name" value="DUF1985"/>
    <property type="match status" value="1"/>
</dbReference>
<reference evidence="3 4" key="1">
    <citation type="journal article" date="2021" name="bioRxiv">
        <title>Chromosome-scale and haplotype-resolved genome assembly of a tetraploid potato cultivar.</title>
        <authorList>
            <person name="Sun H."/>
            <person name="Jiao W.-B."/>
            <person name="Krause K."/>
            <person name="Campoy J.A."/>
            <person name="Goel M."/>
            <person name="Folz-Donahue K."/>
            <person name="Kukat C."/>
            <person name="Huettel B."/>
            <person name="Schneeberger K."/>
        </authorList>
    </citation>
    <scope>NUCLEOTIDE SEQUENCE [LARGE SCALE GENOMIC DNA]</scope>
    <source>
        <strain evidence="3">SolTubOtavaFocal</strain>
        <tissue evidence="3">Leaves</tissue>
    </source>
</reference>
<dbReference type="EMBL" id="JAIVGD010000019">
    <property type="protein sequence ID" value="KAH0748331.1"/>
    <property type="molecule type" value="Genomic_DNA"/>
</dbReference>
<dbReference type="Proteomes" id="UP000826656">
    <property type="component" value="Unassembled WGS sequence"/>
</dbReference>
<dbReference type="InterPro" id="IPR015410">
    <property type="entry name" value="DUF1985"/>
</dbReference>
<feature type="compositionally biased region" description="Acidic residues" evidence="1">
    <location>
        <begin position="84"/>
        <end position="95"/>
    </location>
</feature>
<evidence type="ECO:0000256" key="1">
    <source>
        <dbReference type="SAM" id="MobiDB-lite"/>
    </source>
</evidence>
<evidence type="ECO:0000313" key="4">
    <source>
        <dbReference type="Proteomes" id="UP000826656"/>
    </source>
</evidence>
<evidence type="ECO:0000313" key="3">
    <source>
        <dbReference type="EMBL" id="KAH0748331.1"/>
    </source>
</evidence>
<feature type="compositionally biased region" description="Acidic residues" evidence="1">
    <location>
        <begin position="104"/>
        <end position="115"/>
    </location>
</feature>
<protein>
    <recommendedName>
        <fullName evidence="2">DUF1985 domain-containing protein</fullName>
    </recommendedName>
</protein>
<feature type="domain" description="DUF1985" evidence="2">
    <location>
        <begin position="160"/>
        <end position="280"/>
    </location>
</feature>
<dbReference type="PANTHER" id="PTHR48449:SF1">
    <property type="entry name" value="DUF1985 DOMAIN-CONTAINING PROTEIN"/>
    <property type="match status" value="1"/>
</dbReference>
<feature type="region of interest" description="Disordered" evidence="1">
    <location>
        <begin position="1"/>
        <end position="115"/>
    </location>
</feature>
<keyword evidence="4" id="KW-1185">Reference proteome</keyword>
<name>A0ABQ7UFC7_SOLTU</name>
<organism evidence="3 4">
    <name type="scientific">Solanum tuberosum</name>
    <name type="common">Potato</name>
    <dbReference type="NCBI Taxonomy" id="4113"/>
    <lineage>
        <taxon>Eukaryota</taxon>
        <taxon>Viridiplantae</taxon>
        <taxon>Streptophyta</taxon>
        <taxon>Embryophyta</taxon>
        <taxon>Tracheophyta</taxon>
        <taxon>Spermatophyta</taxon>
        <taxon>Magnoliopsida</taxon>
        <taxon>eudicotyledons</taxon>
        <taxon>Gunneridae</taxon>
        <taxon>Pentapetalae</taxon>
        <taxon>asterids</taxon>
        <taxon>lamiids</taxon>
        <taxon>Solanales</taxon>
        <taxon>Solanaceae</taxon>
        <taxon>Solanoideae</taxon>
        <taxon>Solaneae</taxon>
        <taxon>Solanum</taxon>
    </lineage>
</organism>
<gene>
    <name evidence="3" type="ORF">KY290_027563</name>
</gene>